<comment type="caution">
    <text evidence="1">The sequence shown here is derived from an EMBL/GenBank/DDBJ whole genome shotgun (WGS) entry which is preliminary data.</text>
</comment>
<protein>
    <submittedName>
        <fullName evidence="1">Uncharacterized protein</fullName>
    </submittedName>
</protein>
<accession>A0AA91DDF7</accession>
<dbReference type="Proteomes" id="UP000077734">
    <property type="component" value="Unassembled WGS sequence"/>
</dbReference>
<evidence type="ECO:0000313" key="1">
    <source>
        <dbReference type="EMBL" id="OAI27062.1"/>
    </source>
</evidence>
<dbReference type="AlphaFoldDB" id="A0AA91DDF7"/>
<sequence>MAEVGAICLAEVRVYWLAAGLAMLPALPRLSFRLPELSLAQLLKNHCEEDQIIDSKHFNGSGTRRALFQVKEFVPFHSMFYYCCKG</sequence>
<organism evidence="1 2">
    <name type="scientific">Methylomonas koyamae</name>
    <dbReference type="NCBI Taxonomy" id="702114"/>
    <lineage>
        <taxon>Bacteria</taxon>
        <taxon>Pseudomonadati</taxon>
        <taxon>Pseudomonadota</taxon>
        <taxon>Gammaproteobacteria</taxon>
        <taxon>Methylococcales</taxon>
        <taxon>Methylococcaceae</taxon>
        <taxon>Methylomonas</taxon>
    </lineage>
</organism>
<proteinExistence type="predicted"/>
<gene>
    <name evidence="1" type="ORF">A1356_10170</name>
</gene>
<name>A0AA91DDF7_9GAMM</name>
<reference evidence="1 2" key="1">
    <citation type="submission" date="2016-03" db="EMBL/GenBank/DDBJ databases">
        <authorList>
            <person name="Heylen K."/>
            <person name="De Vos P."/>
            <person name="Vekeman B."/>
        </authorList>
    </citation>
    <scope>NUCLEOTIDE SEQUENCE [LARGE SCALE GENOMIC DNA]</scope>
    <source>
        <strain evidence="1 2">R-49807</strain>
    </source>
</reference>
<dbReference type="EMBL" id="LUUL01000066">
    <property type="protein sequence ID" value="OAI27062.1"/>
    <property type="molecule type" value="Genomic_DNA"/>
</dbReference>
<keyword evidence="2" id="KW-1185">Reference proteome</keyword>
<evidence type="ECO:0000313" key="2">
    <source>
        <dbReference type="Proteomes" id="UP000077734"/>
    </source>
</evidence>